<dbReference type="EMBL" id="LWBO01000044">
    <property type="protein sequence ID" value="OQP42664.1"/>
    <property type="molecule type" value="Genomic_DNA"/>
</dbReference>
<dbReference type="CDD" id="cd00377">
    <property type="entry name" value="ICL_PEPM"/>
    <property type="match status" value="1"/>
</dbReference>
<protein>
    <recommendedName>
        <fullName evidence="3">Carboxyvinyl-carboxyphosphonate phosphorylmutase</fullName>
    </recommendedName>
</protein>
<dbReference type="PANTHER" id="PTHR42905">
    <property type="entry name" value="PHOSPHOENOLPYRUVATE CARBOXYLASE"/>
    <property type="match status" value="1"/>
</dbReference>
<sequence>MTTRFKQLHQSFFILANAWNPKSALRFQQENFPAIATSSAAVANSLGYEDGEAMPFEDYLFIIGRILATVQIPLTVDIEMGYGKTREAIYANVRQLAQLGVAGINIEDSTIPANERTLQNANQFAETIAFIKNKLAGDHLDLFINVRCDTYLLNVADKQAETLVRIPLYEAAGADGIFLPCISSEADIAEAVNSTTLPVNVMCIPGLPGFETLQKLGVKRASMGPFLFNKLYDGITPLAQNITAAHNFSPLFA</sequence>
<accession>A0ABX3NQC0</accession>
<dbReference type="Gene3D" id="3.20.20.60">
    <property type="entry name" value="Phosphoenolpyruvate-binding domains"/>
    <property type="match status" value="1"/>
</dbReference>
<dbReference type="InterPro" id="IPR040442">
    <property type="entry name" value="Pyrv_kinase-like_dom_sf"/>
</dbReference>
<organism evidence="1 2">
    <name type="scientific">Niastella koreensis</name>
    <dbReference type="NCBI Taxonomy" id="354356"/>
    <lineage>
        <taxon>Bacteria</taxon>
        <taxon>Pseudomonadati</taxon>
        <taxon>Bacteroidota</taxon>
        <taxon>Chitinophagia</taxon>
        <taxon>Chitinophagales</taxon>
        <taxon>Chitinophagaceae</taxon>
        <taxon>Niastella</taxon>
    </lineage>
</organism>
<evidence type="ECO:0000313" key="2">
    <source>
        <dbReference type="Proteomes" id="UP000192277"/>
    </source>
</evidence>
<evidence type="ECO:0000313" key="1">
    <source>
        <dbReference type="EMBL" id="OQP42664.1"/>
    </source>
</evidence>
<dbReference type="Pfam" id="PF13714">
    <property type="entry name" value="PEP_mutase"/>
    <property type="match status" value="1"/>
</dbReference>
<keyword evidence="2" id="KW-1185">Reference proteome</keyword>
<comment type="caution">
    <text evidence="1">The sequence shown here is derived from an EMBL/GenBank/DDBJ whole genome shotgun (WGS) entry which is preliminary data.</text>
</comment>
<dbReference type="PANTHER" id="PTHR42905:SF16">
    <property type="entry name" value="CARBOXYPHOSPHONOENOLPYRUVATE PHOSPHONOMUTASE-LIKE PROTEIN (AFU_ORTHOLOGUE AFUA_5G07230)"/>
    <property type="match status" value="1"/>
</dbReference>
<evidence type="ECO:0008006" key="3">
    <source>
        <dbReference type="Google" id="ProtNLM"/>
    </source>
</evidence>
<dbReference type="RefSeq" id="WP_014220973.1">
    <property type="nucleotide sequence ID" value="NZ_LWBO01000044.1"/>
</dbReference>
<name>A0ABX3NQC0_9BACT</name>
<dbReference type="Proteomes" id="UP000192277">
    <property type="component" value="Unassembled WGS sequence"/>
</dbReference>
<gene>
    <name evidence="1" type="ORF">A4D02_13960</name>
</gene>
<proteinExistence type="predicted"/>
<dbReference type="InterPro" id="IPR039556">
    <property type="entry name" value="ICL/PEPM"/>
</dbReference>
<dbReference type="InterPro" id="IPR015813">
    <property type="entry name" value="Pyrv/PenolPyrv_kinase-like_dom"/>
</dbReference>
<dbReference type="SUPFAM" id="SSF51621">
    <property type="entry name" value="Phosphoenolpyruvate/pyruvate domain"/>
    <property type="match status" value="1"/>
</dbReference>
<reference evidence="1 2" key="1">
    <citation type="submission" date="2016-04" db="EMBL/GenBank/DDBJ databases">
        <authorList>
            <person name="Chen L."/>
            <person name="Zhuang W."/>
            <person name="Wang G."/>
        </authorList>
    </citation>
    <scope>NUCLEOTIDE SEQUENCE [LARGE SCALE GENOMIC DNA]</scope>
    <source>
        <strain evidence="2">GR20</strain>
    </source>
</reference>